<evidence type="ECO:0000256" key="13">
    <source>
        <dbReference type="HAMAP-Rule" id="MF_00147"/>
    </source>
</evidence>
<dbReference type="OrthoDB" id="9809429at2"/>
<keyword evidence="16" id="KW-1185">Reference proteome</keyword>
<dbReference type="STRING" id="1123397.SAMN05660831_02459"/>
<organism evidence="15 16">
    <name type="scientific">Thiohalospira halophila DSM 15071</name>
    <dbReference type="NCBI Taxonomy" id="1123397"/>
    <lineage>
        <taxon>Bacteria</taxon>
        <taxon>Pseudomonadati</taxon>
        <taxon>Pseudomonadota</taxon>
        <taxon>Gammaproteobacteria</taxon>
        <taxon>Thiohalospirales</taxon>
        <taxon>Thiohalospiraceae</taxon>
        <taxon>Thiohalospira</taxon>
    </lineage>
</organism>
<dbReference type="PROSITE" id="PS51440">
    <property type="entry name" value="TIM_2"/>
    <property type="match status" value="1"/>
</dbReference>
<comment type="pathway">
    <text evidence="3">Carbohydrate metabolism; erythritol degradation.</text>
</comment>
<evidence type="ECO:0000256" key="11">
    <source>
        <dbReference type="ARBA" id="ARBA00023235"/>
    </source>
</evidence>
<evidence type="ECO:0000256" key="2">
    <source>
        <dbReference type="ARBA" id="ARBA00004742"/>
    </source>
</evidence>
<evidence type="ECO:0000256" key="14">
    <source>
        <dbReference type="RuleBase" id="RU363013"/>
    </source>
</evidence>
<dbReference type="Gene3D" id="3.20.20.70">
    <property type="entry name" value="Aldolase class I"/>
    <property type="match status" value="1"/>
</dbReference>
<evidence type="ECO:0000256" key="8">
    <source>
        <dbReference type="ARBA" id="ARBA00022432"/>
    </source>
</evidence>
<dbReference type="FunFam" id="3.20.20.70:FF:000020">
    <property type="entry name" value="Triosephosphate isomerase"/>
    <property type="match status" value="1"/>
</dbReference>
<comment type="pathway">
    <text evidence="2 13 14">Carbohydrate biosynthesis; gluconeogenesis.</text>
</comment>
<keyword evidence="10 13" id="KW-0324">Glycolysis</keyword>
<dbReference type="GO" id="GO:0005829">
    <property type="term" value="C:cytosol"/>
    <property type="evidence" value="ECO:0007669"/>
    <property type="project" value="TreeGrafter"/>
</dbReference>
<protein>
    <recommendedName>
        <fullName evidence="7 13">Triosephosphate isomerase</fullName>
        <shortName evidence="13">TIM</shortName>
        <shortName evidence="13">TPI</shortName>
        <ecNumber evidence="6 13">5.3.1.1</ecNumber>
    </recommendedName>
    <alternativeName>
        <fullName evidence="13">Triose-phosphate isomerase</fullName>
    </alternativeName>
</protein>
<dbReference type="GO" id="GO:0019563">
    <property type="term" value="P:glycerol catabolic process"/>
    <property type="evidence" value="ECO:0007669"/>
    <property type="project" value="TreeGrafter"/>
</dbReference>
<comment type="function">
    <text evidence="12 13">Involved in the gluconeogenesis. Catalyzes stereospecifically the conversion of dihydroxyacetone phosphate (DHAP) to D-glyceraldehyde-3-phosphate (G3P).</text>
</comment>
<dbReference type="InterPro" id="IPR020861">
    <property type="entry name" value="Triosephosphate_isomerase_AS"/>
</dbReference>
<dbReference type="UniPathway" id="UPA00138"/>
<dbReference type="InterPro" id="IPR013785">
    <property type="entry name" value="Aldolase_TIM"/>
</dbReference>
<comment type="catalytic activity">
    <reaction evidence="1 13 14">
        <text>D-glyceraldehyde 3-phosphate = dihydroxyacetone phosphate</text>
        <dbReference type="Rhea" id="RHEA:18585"/>
        <dbReference type="ChEBI" id="CHEBI:57642"/>
        <dbReference type="ChEBI" id="CHEBI:59776"/>
        <dbReference type="EC" id="5.3.1.1"/>
    </reaction>
</comment>
<feature type="binding site" evidence="13">
    <location>
        <position position="212"/>
    </location>
    <ligand>
        <name>substrate</name>
    </ligand>
</feature>
<evidence type="ECO:0000256" key="9">
    <source>
        <dbReference type="ARBA" id="ARBA00022490"/>
    </source>
</evidence>
<dbReference type="PROSITE" id="PS00171">
    <property type="entry name" value="TIM_1"/>
    <property type="match status" value="1"/>
</dbReference>
<feature type="binding site" evidence="13">
    <location>
        <begin position="233"/>
        <end position="234"/>
    </location>
    <ligand>
        <name>substrate</name>
    </ligand>
</feature>
<evidence type="ECO:0000256" key="6">
    <source>
        <dbReference type="ARBA" id="ARBA00011940"/>
    </source>
</evidence>
<feature type="binding site" evidence="13">
    <location>
        <begin position="9"/>
        <end position="11"/>
    </location>
    <ligand>
        <name>substrate</name>
    </ligand>
</feature>
<dbReference type="PANTHER" id="PTHR21139">
    <property type="entry name" value="TRIOSEPHOSPHATE ISOMERASE"/>
    <property type="match status" value="1"/>
</dbReference>
<evidence type="ECO:0000256" key="3">
    <source>
        <dbReference type="ARBA" id="ARBA00004939"/>
    </source>
</evidence>
<evidence type="ECO:0000256" key="10">
    <source>
        <dbReference type="ARBA" id="ARBA00023152"/>
    </source>
</evidence>
<dbReference type="NCBIfam" id="TIGR00419">
    <property type="entry name" value="tim"/>
    <property type="match status" value="1"/>
</dbReference>
<comment type="pathway">
    <text evidence="13 14">Carbohydrate degradation; glycolysis; D-glyceraldehyde 3-phosphate from glycerone phosphate: step 1/1.</text>
</comment>
<dbReference type="InterPro" id="IPR035990">
    <property type="entry name" value="TIM_sf"/>
</dbReference>
<dbReference type="Proteomes" id="UP000198611">
    <property type="component" value="Unassembled WGS sequence"/>
</dbReference>
<dbReference type="RefSeq" id="WP_093429068.1">
    <property type="nucleotide sequence ID" value="NZ_FOMJ01000010.1"/>
</dbReference>
<evidence type="ECO:0000256" key="12">
    <source>
        <dbReference type="ARBA" id="ARBA00055680"/>
    </source>
</evidence>
<comment type="subcellular location">
    <subcellularLocation>
        <location evidence="13 14">Cytoplasm</location>
    </subcellularLocation>
</comment>
<comment type="similarity">
    <text evidence="4 13 14">Belongs to the triosephosphate isomerase family.</text>
</comment>
<evidence type="ECO:0000256" key="4">
    <source>
        <dbReference type="ARBA" id="ARBA00007422"/>
    </source>
</evidence>
<dbReference type="GO" id="GO:0046166">
    <property type="term" value="P:glyceraldehyde-3-phosphate biosynthetic process"/>
    <property type="evidence" value="ECO:0007669"/>
    <property type="project" value="TreeGrafter"/>
</dbReference>
<keyword evidence="11 13" id="KW-0413">Isomerase</keyword>
<dbReference type="GO" id="GO:0004807">
    <property type="term" value="F:triose-phosphate isomerase activity"/>
    <property type="evidence" value="ECO:0007669"/>
    <property type="project" value="UniProtKB-UniRule"/>
</dbReference>
<dbReference type="EC" id="5.3.1.1" evidence="6 13"/>
<keyword evidence="9 13" id="KW-0963">Cytoplasm</keyword>
<feature type="binding site" evidence="13">
    <location>
        <position position="173"/>
    </location>
    <ligand>
        <name>substrate</name>
    </ligand>
</feature>
<dbReference type="InterPro" id="IPR022896">
    <property type="entry name" value="TrioseP_Isoase_bac/euk"/>
</dbReference>
<dbReference type="EMBL" id="FOMJ01000010">
    <property type="protein sequence ID" value="SFD85643.1"/>
    <property type="molecule type" value="Genomic_DNA"/>
</dbReference>
<comment type="subunit">
    <text evidence="5 13 14">Homodimer.</text>
</comment>
<dbReference type="GO" id="GO:0006094">
    <property type="term" value="P:gluconeogenesis"/>
    <property type="evidence" value="ECO:0007669"/>
    <property type="project" value="UniProtKB-UniRule"/>
</dbReference>
<evidence type="ECO:0000256" key="5">
    <source>
        <dbReference type="ARBA" id="ARBA00011738"/>
    </source>
</evidence>
<feature type="active site" description="Electrophile" evidence="13">
    <location>
        <position position="95"/>
    </location>
</feature>
<dbReference type="HAMAP" id="MF_00147_B">
    <property type="entry name" value="TIM_B"/>
    <property type="match status" value="1"/>
</dbReference>
<gene>
    <name evidence="13" type="primary">tpiA</name>
    <name evidence="15" type="ORF">SAMN05660831_02459</name>
</gene>
<evidence type="ECO:0000313" key="15">
    <source>
        <dbReference type="EMBL" id="SFD85643.1"/>
    </source>
</evidence>
<dbReference type="UniPathway" id="UPA00109">
    <property type="reaction ID" value="UER00189"/>
</dbReference>
<sequence length="250" mass="26266">MRQPLVAGNWKMNGDRATNEALLNGIKAGIGDVEQSEVAVCAPFVYLADVQRQLEASPIRWGSQDVSAEPKGAFTGEVSVTMLKDFGCHYAIVGHSERRSLHGEDNDTVARKFAAAREGGIRPILCVGETLAEREADTTEQVVGAQLDAVMDAVGPAALADGVIAYEPVWAIGTGHTATPEQAQAMHAFIRQRVADRDAATADALRILYGGSMKGANAAELMAQSDIDGGLIGGASLDADEFLTICRAAG</sequence>
<dbReference type="AlphaFoldDB" id="A0A1I1VX78"/>
<dbReference type="Pfam" id="PF00121">
    <property type="entry name" value="TIM"/>
    <property type="match status" value="1"/>
</dbReference>
<dbReference type="CDD" id="cd00311">
    <property type="entry name" value="TIM"/>
    <property type="match status" value="1"/>
</dbReference>
<name>A0A1I1VX78_9GAMM</name>
<evidence type="ECO:0000313" key="16">
    <source>
        <dbReference type="Proteomes" id="UP000198611"/>
    </source>
</evidence>
<feature type="active site" description="Proton acceptor" evidence="13">
    <location>
        <position position="167"/>
    </location>
</feature>
<dbReference type="InterPro" id="IPR000652">
    <property type="entry name" value="Triosephosphate_isomerase"/>
</dbReference>
<dbReference type="PANTHER" id="PTHR21139:SF42">
    <property type="entry name" value="TRIOSEPHOSPHATE ISOMERASE"/>
    <property type="match status" value="1"/>
</dbReference>
<evidence type="ECO:0000256" key="1">
    <source>
        <dbReference type="ARBA" id="ARBA00000474"/>
    </source>
</evidence>
<accession>A0A1I1VX78</accession>
<reference evidence="15 16" key="1">
    <citation type="submission" date="2016-10" db="EMBL/GenBank/DDBJ databases">
        <authorList>
            <person name="de Groot N.N."/>
        </authorList>
    </citation>
    <scope>NUCLEOTIDE SEQUENCE [LARGE SCALE GENOMIC DNA]</scope>
    <source>
        <strain evidence="15 16">HL3</strain>
    </source>
</reference>
<dbReference type="GO" id="GO:0006096">
    <property type="term" value="P:glycolytic process"/>
    <property type="evidence" value="ECO:0007669"/>
    <property type="project" value="UniProtKB-UniRule"/>
</dbReference>
<dbReference type="SUPFAM" id="SSF51351">
    <property type="entry name" value="Triosephosphate isomerase (TIM)"/>
    <property type="match status" value="1"/>
</dbReference>
<keyword evidence="8 13" id="KW-0312">Gluconeogenesis</keyword>
<evidence type="ECO:0000256" key="7">
    <source>
        <dbReference type="ARBA" id="ARBA00019397"/>
    </source>
</evidence>
<proteinExistence type="inferred from homology"/>